<dbReference type="OrthoDB" id="4629613at2"/>
<dbReference type="EMBL" id="CP023702">
    <property type="protein sequence ID" value="QEU75189.1"/>
    <property type="molecule type" value="Genomic_DNA"/>
</dbReference>
<evidence type="ECO:0000313" key="3">
    <source>
        <dbReference type="EMBL" id="QEU75189.1"/>
    </source>
</evidence>
<evidence type="ECO:0000256" key="1">
    <source>
        <dbReference type="SAM" id="MobiDB-lite"/>
    </source>
</evidence>
<dbReference type="Gene3D" id="1.10.530.10">
    <property type="match status" value="1"/>
</dbReference>
<keyword evidence="4" id="KW-1185">Reference proteome</keyword>
<sequence>MRLGASVRVLAEDPCYSKRYDCMSVSRITSRNRRLNKAQKLSVAGVSTLAAAALAFSLAPDDASATTGSQAVSGTPVAIAGKAQTDAVQASVIEQHSTAEQLVKAADAAKAKAAAEKKEAAEKAEAKAKAVAEARSEAAAKAKADTQKRSAEKPSRAADRKPLYANNLDGWIREALHIMDEKNIPGTYEGLHRNIMRESSGNPRAINDWDINAINGIPSKGLLQVIKPTFDYYHVDGTKHDQYDPVANITAAANYAADKYGSIDNVDSAY</sequence>
<accession>A0A5J6FF80</accession>
<feature type="domain" description="Transglycosylase SLT" evidence="2">
    <location>
        <begin position="195"/>
        <end position="265"/>
    </location>
</feature>
<dbReference type="KEGG" id="snk:CP967_27300"/>
<evidence type="ECO:0000313" key="4">
    <source>
        <dbReference type="Proteomes" id="UP000326178"/>
    </source>
</evidence>
<protein>
    <submittedName>
        <fullName evidence="3">Lytic transglycosylase</fullName>
    </submittedName>
</protein>
<feature type="region of interest" description="Disordered" evidence="1">
    <location>
        <begin position="138"/>
        <end position="160"/>
    </location>
</feature>
<name>A0A5J6FF80_9ACTN</name>
<dbReference type="AlphaFoldDB" id="A0A5J6FF80"/>
<evidence type="ECO:0000259" key="2">
    <source>
        <dbReference type="Pfam" id="PF01464"/>
    </source>
</evidence>
<dbReference type="Proteomes" id="UP000326178">
    <property type="component" value="Chromosome"/>
</dbReference>
<reference evidence="3 4" key="1">
    <citation type="submission" date="2017-09" db="EMBL/GenBank/DDBJ databases">
        <authorList>
            <person name="Lee N."/>
            <person name="Cho B.-K."/>
        </authorList>
    </citation>
    <scope>NUCLEOTIDE SEQUENCE [LARGE SCALE GENOMIC DNA]</scope>
    <source>
        <strain evidence="3 4">ATCC 12769</strain>
    </source>
</reference>
<dbReference type="InterPro" id="IPR008258">
    <property type="entry name" value="Transglycosylase_SLT_dom_1"/>
</dbReference>
<proteinExistence type="predicted"/>
<organism evidence="3 4">
    <name type="scientific">Streptomyces nitrosporeus</name>
    <dbReference type="NCBI Taxonomy" id="28894"/>
    <lineage>
        <taxon>Bacteria</taxon>
        <taxon>Bacillati</taxon>
        <taxon>Actinomycetota</taxon>
        <taxon>Actinomycetes</taxon>
        <taxon>Kitasatosporales</taxon>
        <taxon>Streptomycetaceae</taxon>
        <taxon>Streptomyces</taxon>
    </lineage>
</organism>
<dbReference type="InterPro" id="IPR023346">
    <property type="entry name" value="Lysozyme-like_dom_sf"/>
</dbReference>
<dbReference type="SUPFAM" id="SSF53955">
    <property type="entry name" value="Lysozyme-like"/>
    <property type="match status" value="1"/>
</dbReference>
<gene>
    <name evidence="3" type="ORF">CP967_27300</name>
</gene>
<dbReference type="Pfam" id="PF01464">
    <property type="entry name" value="SLT"/>
    <property type="match status" value="1"/>
</dbReference>